<dbReference type="InterPro" id="IPR004046">
    <property type="entry name" value="GST_C"/>
</dbReference>
<dbReference type="Gene3D" id="3.40.30.10">
    <property type="entry name" value="Glutaredoxin"/>
    <property type="match status" value="1"/>
</dbReference>
<feature type="domain" description="GST C-terminal" evidence="5">
    <location>
        <begin position="106"/>
        <end position="235"/>
    </location>
</feature>
<reference evidence="6" key="1">
    <citation type="submission" date="2019-04" db="EMBL/GenBank/DDBJ databases">
        <title>Friends and foes A comparative genomics studyof 23 Aspergillus species from section Flavi.</title>
        <authorList>
            <consortium name="DOE Joint Genome Institute"/>
            <person name="Kjaerbolling I."/>
            <person name="Vesth T."/>
            <person name="Frisvad J.C."/>
            <person name="Nybo J.L."/>
            <person name="Theobald S."/>
            <person name="Kildgaard S."/>
            <person name="Isbrandt T."/>
            <person name="Kuo A."/>
            <person name="Sato A."/>
            <person name="Lyhne E.K."/>
            <person name="Kogle M.E."/>
            <person name="Wiebenga A."/>
            <person name="Kun R.S."/>
            <person name="Lubbers R.J."/>
            <person name="Makela M.R."/>
            <person name="Barry K."/>
            <person name="Chovatia M."/>
            <person name="Clum A."/>
            <person name="Daum C."/>
            <person name="Haridas S."/>
            <person name="He G."/>
            <person name="LaButti K."/>
            <person name="Lipzen A."/>
            <person name="Mondo S."/>
            <person name="Riley R."/>
            <person name="Salamov A."/>
            <person name="Simmons B.A."/>
            <person name="Magnuson J.K."/>
            <person name="Henrissat B."/>
            <person name="Mortensen U.H."/>
            <person name="Larsen T.O."/>
            <person name="Devries R.P."/>
            <person name="Grigoriev I.V."/>
            <person name="Machida M."/>
            <person name="Baker S.E."/>
            <person name="Andersen M.R."/>
        </authorList>
    </citation>
    <scope>NUCLEOTIDE SEQUENCE [LARGE SCALE GENOMIC DNA]</scope>
    <source>
        <strain evidence="6">IBT 14317</strain>
    </source>
</reference>
<dbReference type="InterPro" id="IPR004045">
    <property type="entry name" value="Glutathione_S-Trfase_N"/>
</dbReference>
<dbReference type="PANTHER" id="PTHR43900:SF3">
    <property type="entry name" value="GLUTATHIONE S-TRANSFERASE RHO"/>
    <property type="match status" value="1"/>
</dbReference>
<dbReference type="InterPro" id="IPR036249">
    <property type="entry name" value="Thioredoxin-like_sf"/>
</dbReference>
<dbReference type="GO" id="GO:0004364">
    <property type="term" value="F:glutathione transferase activity"/>
    <property type="evidence" value="ECO:0007669"/>
    <property type="project" value="UniProtKB-EC"/>
</dbReference>
<dbReference type="AlphaFoldDB" id="A0A5N7CLC6"/>
<evidence type="ECO:0000259" key="4">
    <source>
        <dbReference type="PROSITE" id="PS50404"/>
    </source>
</evidence>
<dbReference type="InterPro" id="IPR040079">
    <property type="entry name" value="Glutathione_S-Trfase"/>
</dbReference>
<sequence>MPAFTLYGSRGSTNTDRVRLTLAEGGFTDYELVLVNLQKGEQKVGDSFPLEDDVASRCSKEHEKRHPWGKIPVITSAEGFTLYESRAICKYLAAKYSFPLLPPDSDAEAAALFDQAQCVEMLYFAEPAGRIAFEKFAKRFIGLPPDDAVVSDALRSVEMFFDVAERLLHHRDYMAGNDFTLVDIYYIPLVQRLFACGYGDMIVSRHAVRAWWDRCVNRPAIRRMLAADKEAAVAATPCVAFDASSMELKAAVGVHGCFRLHDSYAYRLTFPTTATASNFIARIVSPGSFTAEFRICDNERESEARQSRRPVNLTFCARTSKQLLRYHF</sequence>
<dbReference type="Pfam" id="PF13417">
    <property type="entry name" value="GST_N_3"/>
    <property type="match status" value="1"/>
</dbReference>
<dbReference type="Proteomes" id="UP000326877">
    <property type="component" value="Unassembled WGS sequence"/>
</dbReference>
<evidence type="ECO:0000256" key="1">
    <source>
        <dbReference type="ARBA" id="ARBA00012452"/>
    </source>
</evidence>
<dbReference type="SFLD" id="SFLDG00358">
    <property type="entry name" value="Main_(cytGST)"/>
    <property type="match status" value="1"/>
</dbReference>
<feature type="domain" description="GST N-terminal" evidence="4">
    <location>
        <begin position="2"/>
        <end position="100"/>
    </location>
</feature>
<dbReference type="SUPFAM" id="SSF52833">
    <property type="entry name" value="Thioredoxin-like"/>
    <property type="match status" value="1"/>
</dbReference>
<dbReference type="PROSITE" id="PS50404">
    <property type="entry name" value="GST_NTER"/>
    <property type="match status" value="1"/>
</dbReference>
<dbReference type="GO" id="GO:0005737">
    <property type="term" value="C:cytoplasm"/>
    <property type="evidence" value="ECO:0007669"/>
    <property type="project" value="TreeGrafter"/>
</dbReference>
<dbReference type="SFLD" id="SFLDS00019">
    <property type="entry name" value="Glutathione_Transferase_(cytos"/>
    <property type="match status" value="1"/>
</dbReference>
<dbReference type="PROSITE" id="PS50405">
    <property type="entry name" value="GST_CTER"/>
    <property type="match status" value="1"/>
</dbReference>
<comment type="catalytic activity">
    <reaction evidence="3">
        <text>RX + glutathione = an S-substituted glutathione + a halide anion + H(+)</text>
        <dbReference type="Rhea" id="RHEA:16437"/>
        <dbReference type="ChEBI" id="CHEBI:15378"/>
        <dbReference type="ChEBI" id="CHEBI:16042"/>
        <dbReference type="ChEBI" id="CHEBI:17792"/>
        <dbReference type="ChEBI" id="CHEBI:57925"/>
        <dbReference type="ChEBI" id="CHEBI:90779"/>
        <dbReference type="EC" id="2.5.1.18"/>
    </reaction>
</comment>
<dbReference type="GO" id="GO:0043295">
    <property type="term" value="F:glutathione binding"/>
    <property type="evidence" value="ECO:0007669"/>
    <property type="project" value="TreeGrafter"/>
</dbReference>
<proteinExistence type="predicted"/>
<protein>
    <recommendedName>
        <fullName evidence="1">glutathione transferase</fullName>
        <ecNumber evidence="1">2.5.1.18</ecNumber>
    </recommendedName>
</protein>
<dbReference type="OrthoDB" id="249703at2759"/>
<gene>
    <name evidence="6" type="ORF">BDV23DRAFT_178992</name>
</gene>
<dbReference type="PANTHER" id="PTHR43900">
    <property type="entry name" value="GLUTATHIONE S-TRANSFERASE RHO"/>
    <property type="match status" value="1"/>
</dbReference>
<accession>A0A5N7CLC6</accession>
<dbReference type="InterPro" id="IPR036282">
    <property type="entry name" value="Glutathione-S-Trfase_C_sf"/>
</dbReference>
<evidence type="ECO:0000256" key="2">
    <source>
        <dbReference type="ARBA" id="ARBA00022679"/>
    </source>
</evidence>
<dbReference type="EC" id="2.5.1.18" evidence="1"/>
<dbReference type="GO" id="GO:0006749">
    <property type="term" value="P:glutathione metabolic process"/>
    <property type="evidence" value="ECO:0007669"/>
    <property type="project" value="TreeGrafter"/>
</dbReference>
<evidence type="ECO:0000313" key="6">
    <source>
        <dbReference type="EMBL" id="KAE8395004.1"/>
    </source>
</evidence>
<evidence type="ECO:0000256" key="3">
    <source>
        <dbReference type="ARBA" id="ARBA00047960"/>
    </source>
</evidence>
<dbReference type="Gene3D" id="1.20.1050.10">
    <property type="match status" value="1"/>
</dbReference>
<evidence type="ECO:0000259" key="5">
    <source>
        <dbReference type="PROSITE" id="PS50405"/>
    </source>
</evidence>
<name>A0A5N7CLC6_PETAA</name>
<dbReference type="SUPFAM" id="SSF47616">
    <property type="entry name" value="GST C-terminal domain-like"/>
    <property type="match status" value="1"/>
</dbReference>
<keyword evidence="2 6" id="KW-0808">Transferase</keyword>
<dbReference type="InterPro" id="IPR010987">
    <property type="entry name" value="Glutathione-S-Trfase_C-like"/>
</dbReference>
<dbReference type="Pfam" id="PF00043">
    <property type="entry name" value="GST_C"/>
    <property type="match status" value="1"/>
</dbReference>
<organism evidence="6">
    <name type="scientific">Petromyces alliaceus</name>
    <name type="common">Aspergillus alliaceus</name>
    <dbReference type="NCBI Taxonomy" id="209559"/>
    <lineage>
        <taxon>Eukaryota</taxon>
        <taxon>Fungi</taxon>
        <taxon>Dikarya</taxon>
        <taxon>Ascomycota</taxon>
        <taxon>Pezizomycotina</taxon>
        <taxon>Eurotiomycetes</taxon>
        <taxon>Eurotiomycetidae</taxon>
        <taxon>Eurotiales</taxon>
        <taxon>Aspergillaceae</taxon>
        <taxon>Aspergillus</taxon>
        <taxon>Aspergillus subgen. Circumdati</taxon>
    </lineage>
</organism>
<dbReference type="EMBL" id="ML735220">
    <property type="protein sequence ID" value="KAE8395004.1"/>
    <property type="molecule type" value="Genomic_DNA"/>
</dbReference>